<dbReference type="InterPro" id="IPR011990">
    <property type="entry name" value="TPR-like_helical_dom_sf"/>
</dbReference>
<sequence>MIEQNIKRGMVFITIVVGLLAVVWVVSSAASSFGAGKVSGDVSGYIEEGHRYMRLEYNINAAKEAYEKVLSIDNDNKTALYSLARIYGLLGEYEKAISTIDKYKDVYPEDDRIHYVAGLAYGFKGDLSKAEKEFKSFIDSEIVEWQGYLDLAWINFRQGDFTDARNNLEYAIEKYGDNIWLNTSLGAVLIAQGENDLALDVLQVASGQISALTKEEWANNYSFNDPEKFESEISQMENVIGVNIELAQGTGSTIGVAKALNSTFVGVSPNGYTSGITLAACGGSDSCETITCFSPQNSCGHVGIGSYQSCTISGDTQCNAQTPSNPAGYGNTCFATNSCGNTSSGTIGCDGLCGATPPGDSCDVFAPSISSGVCTVGELRAFNIVATHPEGSDVRYGVDWNNDGVVDQYAPTEGYTTSGSVQTVGNVFATEGVKTIRVRTEDEEGVVSTFISHTFVCSEGDGNALLGGDGGDDGEGGGGVDGALVAQPLIVQSGDSTTLIWATEGVDSCTVTGTNGDSFNGTSRTTSSGEITEQTVFTLNCDDGAVTDSVTVNVVPVFQEI</sequence>
<dbReference type="Proteomes" id="UP000230706">
    <property type="component" value="Unassembled WGS sequence"/>
</dbReference>
<dbReference type="SMART" id="SM00028">
    <property type="entry name" value="TPR"/>
    <property type="match status" value="3"/>
</dbReference>
<protein>
    <submittedName>
        <fullName evidence="4">Uncharacterized protein</fullName>
    </submittedName>
</protein>
<dbReference type="Gene3D" id="1.25.40.10">
    <property type="entry name" value="Tetratricopeptide repeat domain"/>
    <property type="match status" value="1"/>
</dbReference>
<dbReference type="Pfam" id="PF13432">
    <property type="entry name" value="TPR_16"/>
    <property type="match status" value="1"/>
</dbReference>
<gene>
    <name evidence="4" type="ORF">COU13_00350</name>
</gene>
<proteinExistence type="predicted"/>
<evidence type="ECO:0000313" key="4">
    <source>
        <dbReference type="EMBL" id="PIR86564.1"/>
    </source>
</evidence>
<name>A0A2H0UJI9_9BACT</name>
<dbReference type="PANTHER" id="PTHR44186">
    <property type="match status" value="1"/>
</dbReference>
<dbReference type="PANTHER" id="PTHR44186:SF1">
    <property type="entry name" value="BARDET-BIEDL SYNDROME 4 PROTEIN"/>
    <property type="match status" value="1"/>
</dbReference>
<dbReference type="SUPFAM" id="SSF48452">
    <property type="entry name" value="TPR-like"/>
    <property type="match status" value="1"/>
</dbReference>
<dbReference type="Pfam" id="PF14559">
    <property type="entry name" value="TPR_19"/>
    <property type="match status" value="1"/>
</dbReference>
<keyword evidence="1" id="KW-0677">Repeat</keyword>
<evidence type="ECO:0000256" key="3">
    <source>
        <dbReference type="PROSITE-ProRule" id="PRU00339"/>
    </source>
</evidence>
<evidence type="ECO:0000313" key="5">
    <source>
        <dbReference type="Proteomes" id="UP000230706"/>
    </source>
</evidence>
<accession>A0A2H0UJI9</accession>
<evidence type="ECO:0000256" key="1">
    <source>
        <dbReference type="ARBA" id="ARBA00022737"/>
    </source>
</evidence>
<keyword evidence="2 3" id="KW-0802">TPR repeat</keyword>
<reference evidence="5" key="1">
    <citation type="submission" date="2017-09" db="EMBL/GenBank/DDBJ databases">
        <title>Depth-based differentiation of microbial function through sediment-hosted aquifers and enrichment of novel symbionts in the deep terrestrial subsurface.</title>
        <authorList>
            <person name="Probst A.J."/>
            <person name="Ladd B."/>
            <person name="Jarett J.K."/>
            <person name="Geller-Mcgrath D.E."/>
            <person name="Sieber C.M.K."/>
            <person name="Emerson J.B."/>
            <person name="Anantharaman K."/>
            <person name="Thomas B.C."/>
            <person name="Malmstrom R."/>
            <person name="Stieglmeier M."/>
            <person name="Klingl A."/>
            <person name="Woyke T."/>
            <person name="Ryan C.M."/>
            <person name="Banfield J.F."/>
        </authorList>
    </citation>
    <scope>NUCLEOTIDE SEQUENCE [LARGE SCALE GENOMIC DNA]</scope>
</reference>
<dbReference type="AlphaFoldDB" id="A0A2H0UJI9"/>
<organism evidence="4 5">
    <name type="scientific">Candidatus Kaiserbacteria bacterium CG10_big_fil_rev_8_21_14_0_10_43_70</name>
    <dbReference type="NCBI Taxonomy" id="1974605"/>
    <lineage>
        <taxon>Bacteria</taxon>
        <taxon>Candidatus Kaiseribacteriota</taxon>
    </lineage>
</organism>
<feature type="repeat" description="TPR" evidence="3">
    <location>
        <begin position="77"/>
        <end position="110"/>
    </location>
</feature>
<dbReference type="EMBL" id="PFBF01000004">
    <property type="protein sequence ID" value="PIR86564.1"/>
    <property type="molecule type" value="Genomic_DNA"/>
</dbReference>
<comment type="caution">
    <text evidence="4">The sequence shown here is derived from an EMBL/GenBank/DDBJ whole genome shotgun (WGS) entry which is preliminary data.</text>
</comment>
<dbReference type="PROSITE" id="PS50005">
    <property type="entry name" value="TPR"/>
    <property type="match status" value="1"/>
</dbReference>
<evidence type="ECO:0000256" key="2">
    <source>
        <dbReference type="ARBA" id="ARBA00022803"/>
    </source>
</evidence>
<dbReference type="InterPro" id="IPR019734">
    <property type="entry name" value="TPR_rpt"/>
</dbReference>